<dbReference type="Pfam" id="PF13920">
    <property type="entry name" value="zf-C3HC4_3"/>
    <property type="match status" value="1"/>
</dbReference>
<dbReference type="SMART" id="SM00327">
    <property type="entry name" value="VWA"/>
    <property type="match status" value="1"/>
</dbReference>
<keyword evidence="1" id="KW-0479">Metal-binding</keyword>
<dbReference type="SUPFAM" id="SSF57850">
    <property type="entry name" value="RING/U-box"/>
    <property type="match status" value="1"/>
</dbReference>
<feature type="compositionally biased region" description="Polar residues" evidence="2">
    <location>
        <begin position="115"/>
        <end position="127"/>
    </location>
</feature>
<evidence type="ECO:0000313" key="5">
    <source>
        <dbReference type="Proteomes" id="UP001367508"/>
    </source>
</evidence>
<dbReference type="InterPro" id="IPR013083">
    <property type="entry name" value="Znf_RING/FYVE/PHD"/>
</dbReference>
<evidence type="ECO:0000256" key="1">
    <source>
        <dbReference type="PROSITE-ProRule" id="PRU00175"/>
    </source>
</evidence>
<gene>
    <name evidence="4" type="ORF">VNO77_09944</name>
</gene>
<dbReference type="PANTHER" id="PTHR45751">
    <property type="entry name" value="COPINE FAMILY PROTEIN 1"/>
    <property type="match status" value="1"/>
</dbReference>
<dbReference type="Gene3D" id="3.30.40.10">
    <property type="entry name" value="Zinc/RING finger domain, C3HC4 (zinc finger)"/>
    <property type="match status" value="1"/>
</dbReference>
<dbReference type="EMBL" id="JAYMYQ010000002">
    <property type="protein sequence ID" value="KAK7350902.1"/>
    <property type="molecule type" value="Genomic_DNA"/>
</dbReference>
<keyword evidence="5" id="KW-1185">Reference proteome</keyword>
<dbReference type="PROSITE" id="PS50089">
    <property type="entry name" value="ZF_RING_2"/>
    <property type="match status" value="1"/>
</dbReference>
<dbReference type="Pfam" id="PF07002">
    <property type="entry name" value="Copine"/>
    <property type="match status" value="1"/>
</dbReference>
<dbReference type="InterPro" id="IPR036465">
    <property type="entry name" value="vWFA_dom_sf"/>
</dbReference>
<dbReference type="InterPro" id="IPR010734">
    <property type="entry name" value="Copine_C"/>
</dbReference>
<reference evidence="4 5" key="1">
    <citation type="submission" date="2024-01" db="EMBL/GenBank/DDBJ databases">
        <title>The genomes of 5 underutilized Papilionoideae crops provide insights into root nodulation and disease resistanc.</title>
        <authorList>
            <person name="Jiang F."/>
        </authorList>
    </citation>
    <scope>NUCLEOTIDE SEQUENCE [LARGE SCALE GENOMIC DNA]</scope>
    <source>
        <strain evidence="4">LVBAO_FW01</strain>
        <tissue evidence="4">Leaves</tissue>
    </source>
</reference>
<keyword evidence="1" id="KW-0863">Zinc-finger</keyword>
<feature type="region of interest" description="Disordered" evidence="2">
    <location>
        <begin position="88"/>
        <end position="132"/>
    </location>
</feature>
<feature type="compositionally biased region" description="Low complexity" evidence="2">
    <location>
        <begin position="98"/>
        <end position="114"/>
    </location>
</feature>
<evidence type="ECO:0000259" key="3">
    <source>
        <dbReference type="PROSITE" id="PS50089"/>
    </source>
</evidence>
<dbReference type="PANTHER" id="PTHR45751:SF11">
    <property type="entry name" value="COPINE FAMILY PROTEIN 2"/>
    <property type="match status" value="1"/>
</dbReference>
<dbReference type="InterPro" id="IPR001841">
    <property type="entry name" value="Znf_RING"/>
</dbReference>
<evidence type="ECO:0000313" key="4">
    <source>
        <dbReference type="EMBL" id="KAK7350902.1"/>
    </source>
</evidence>
<dbReference type="Proteomes" id="UP001367508">
    <property type="component" value="Unassembled WGS sequence"/>
</dbReference>
<dbReference type="GO" id="GO:0005634">
    <property type="term" value="C:nucleus"/>
    <property type="evidence" value="ECO:0007669"/>
    <property type="project" value="TreeGrafter"/>
</dbReference>
<dbReference type="CDD" id="cd01459">
    <property type="entry name" value="vWA_copine_like"/>
    <property type="match status" value="1"/>
</dbReference>
<dbReference type="InterPro" id="IPR052079">
    <property type="entry name" value="E3_ligase/Copine_domain"/>
</dbReference>
<dbReference type="AlphaFoldDB" id="A0AAN9MF82"/>
<proteinExistence type="predicted"/>
<name>A0AAN9MF82_CANGL</name>
<comment type="caution">
    <text evidence="4">The sequence shown here is derived from an EMBL/GenBank/DDBJ whole genome shotgun (WGS) entry which is preliminary data.</text>
</comment>
<dbReference type="GO" id="GO:0008270">
    <property type="term" value="F:zinc ion binding"/>
    <property type="evidence" value="ECO:0007669"/>
    <property type="project" value="UniProtKB-KW"/>
</dbReference>
<organism evidence="4 5">
    <name type="scientific">Canavalia gladiata</name>
    <name type="common">Sword bean</name>
    <name type="synonym">Dolichos gladiatus</name>
    <dbReference type="NCBI Taxonomy" id="3824"/>
    <lineage>
        <taxon>Eukaryota</taxon>
        <taxon>Viridiplantae</taxon>
        <taxon>Streptophyta</taxon>
        <taxon>Embryophyta</taxon>
        <taxon>Tracheophyta</taxon>
        <taxon>Spermatophyta</taxon>
        <taxon>Magnoliopsida</taxon>
        <taxon>eudicotyledons</taxon>
        <taxon>Gunneridae</taxon>
        <taxon>Pentapetalae</taxon>
        <taxon>rosids</taxon>
        <taxon>fabids</taxon>
        <taxon>Fabales</taxon>
        <taxon>Fabaceae</taxon>
        <taxon>Papilionoideae</taxon>
        <taxon>50 kb inversion clade</taxon>
        <taxon>NPAAA clade</taxon>
        <taxon>indigoferoid/millettioid clade</taxon>
        <taxon>Phaseoleae</taxon>
        <taxon>Canavalia</taxon>
    </lineage>
</organism>
<dbReference type="SMART" id="SM00184">
    <property type="entry name" value="RING"/>
    <property type="match status" value="1"/>
</dbReference>
<dbReference type="GO" id="GO:0004842">
    <property type="term" value="F:ubiquitin-protein transferase activity"/>
    <property type="evidence" value="ECO:0007669"/>
    <property type="project" value="TreeGrafter"/>
</dbReference>
<dbReference type="SUPFAM" id="SSF53300">
    <property type="entry name" value="vWA-like"/>
    <property type="match status" value="1"/>
</dbReference>
<evidence type="ECO:0000256" key="2">
    <source>
        <dbReference type="SAM" id="MobiDB-lite"/>
    </source>
</evidence>
<dbReference type="InterPro" id="IPR002035">
    <property type="entry name" value="VWF_A"/>
</dbReference>
<feature type="domain" description="RING-type" evidence="3">
    <location>
        <begin position="447"/>
        <end position="480"/>
    </location>
</feature>
<sequence>MLKRQTQTLQQSFGLQAKQINKVTDVFARMLCDFTCKELSPEVYANEHLFSSDTMDNELWSLLVLWPVNMGNTESMYQSQDNFYEHPPSYSGSSVNDSYHQSSSYAGTSSTTSYHLPSTYTGSSANTRHQHKRQPTYIADHFNSLDQVVSALREAGLESSNLILGIDFTKSNEWTGKRSFHRKSLHHIGNTPNPYEQAISIIGHTLSSFDEDNLIPCFGFGDASTHDRNVFSFYRDNRFCHGFEEVLARYREIVPYLKLSGPTSFAPVIDAAIDIVERNNGQYHVLVIIADGQVTRNPDTPHGKFSPQEQATVSSIIAASHYPLSIILVGVGDGPWDEMQHFDDNITERLFDNFQFVNFTKIMSENTEASKKEAAFALAALMEIPFQYRAAQNIQLTDRESVRHQHKRPLPPPNEVIDHDNALMAVPRLTNLESAEPMAPAGVEPVCPVCLTNPKDMAFGCGHTTCKECGSTLSSCPMCRQQITTRLRLYT</sequence>
<dbReference type="GO" id="GO:0016567">
    <property type="term" value="P:protein ubiquitination"/>
    <property type="evidence" value="ECO:0007669"/>
    <property type="project" value="TreeGrafter"/>
</dbReference>
<protein>
    <recommendedName>
        <fullName evidence="3">RING-type domain-containing protein</fullName>
    </recommendedName>
</protein>
<keyword evidence="1" id="KW-0862">Zinc</keyword>
<accession>A0AAN9MF82</accession>